<evidence type="ECO:0008006" key="3">
    <source>
        <dbReference type="Google" id="ProtNLM"/>
    </source>
</evidence>
<evidence type="ECO:0000313" key="2">
    <source>
        <dbReference type="Proteomes" id="UP000540519"/>
    </source>
</evidence>
<proteinExistence type="predicted"/>
<dbReference type="RefSeq" id="WP_155598642.1">
    <property type="nucleotide sequence ID" value="NZ_RCNR01000003.1"/>
</dbReference>
<evidence type="ECO:0000313" key="1">
    <source>
        <dbReference type="EMBL" id="MUH34615.1"/>
    </source>
</evidence>
<reference evidence="1 2" key="1">
    <citation type="journal article" date="2019" name="Mar. Drugs">
        <title>Comparative Genomics and CAZyme Genome Repertoires of Marine Zobellia amurskyensis KMM 3526(T) and Zobellia laminariae KMM 3676(T).</title>
        <authorList>
            <person name="Chernysheva N."/>
            <person name="Bystritskaya E."/>
            <person name="Stenkova A."/>
            <person name="Golovkin I."/>
            <person name="Nedashkovskaya O."/>
            <person name="Isaeva M."/>
        </authorList>
    </citation>
    <scope>NUCLEOTIDE SEQUENCE [LARGE SCALE GENOMIC DNA]</scope>
    <source>
        <strain evidence="1 2">KMM 3526</strain>
    </source>
</reference>
<dbReference type="EMBL" id="RCNR01000003">
    <property type="protein sequence ID" value="MUH34615.1"/>
    <property type="molecule type" value="Genomic_DNA"/>
</dbReference>
<comment type="caution">
    <text evidence="1">The sequence shown here is derived from an EMBL/GenBank/DDBJ whole genome shotgun (WGS) entry which is preliminary data.</text>
</comment>
<dbReference type="Proteomes" id="UP000540519">
    <property type="component" value="Unassembled WGS sequence"/>
</dbReference>
<gene>
    <name evidence="1" type="ORF">D9O36_02070</name>
</gene>
<name>A0A7X2ZQN4_9FLAO</name>
<dbReference type="OrthoDB" id="5432518at2"/>
<sequence>MPIKSYLAHPIAGKKEELMTALVSLGQCEVIPAENQNILVLVTDTHTEKEDEILKEKIEALSSLKLLALVSGFNTSQ</sequence>
<accession>A0A7X2ZQN4</accession>
<protein>
    <recommendedName>
        <fullName evidence="3">Periplasmic nitrate reductase chaperone NapD</fullName>
    </recommendedName>
</protein>
<keyword evidence="2" id="KW-1185">Reference proteome</keyword>
<organism evidence="1 2">
    <name type="scientific">Zobellia amurskyensis</name>
    <dbReference type="NCBI Taxonomy" id="248905"/>
    <lineage>
        <taxon>Bacteria</taxon>
        <taxon>Pseudomonadati</taxon>
        <taxon>Bacteroidota</taxon>
        <taxon>Flavobacteriia</taxon>
        <taxon>Flavobacteriales</taxon>
        <taxon>Flavobacteriaceae</taxon>
        <taxon>Zobellia</taxon>
    </lineage>
</organism>
<dbReference type="AlphaFoldDB" id="A0A7X2ZQN4"/>